<dbReference type="OrthoDB" id="10406640at2759"/>
<keyword evidence="3" id="KW-1185">Reference proteome</keyword>
<name>A0A1A6A1U3_9TREE</name>
<sequence length="329" mass="38913">MSHLYDRKTARPLTIPELWTCWDIMLDDSSREAKLIQGTLGKDSLPKEALNDETTYNPINGIGDRNRKNQLYPIIRTDHDLQYDNTLIDLQNKRSFRLIVIRDVFFLPGGSFEGHLPRRFVVRKIWQEYHEPEWTNRKFPIKMIGADNHREGIHIDALHGYATAWSHMLPYHLDAFPATHEARRDTAVMECKIFNNIMATILDMIKNNEHRFKKAKKLKLLDIGQRAGMSILGIRFAIDVGSLQRALRRLAQIKSMIDELDTDKTLTPMKKELRKLQDDLIKYCKNRDPDDDLLKFDYKSHDSNHHNEEHDHEEEEHRFEEMMRHFSRM</sequence>
<organism evidence="1">
    <name type="scientific">Kwoniella dejecticola CBS 10117</name>
    <dbReference type="NCBI Taxonomy" id="1296121"/>
    <lineage>
        <taxon>Eukaryota</taxon>
        <taxon>Fungi</taxon>
        <taxon>Dikarya</taxon>
        <taxon>Basidiomycota</taxon>
        <taxon>Agaricomycotina</taxon>
        <taxon>Tremellomycetes</taxon>
        <taxon>Tremellales</taxon>
        <taxon>Cryptococcaceae</taxon>
        <taxon>Kwoniella</taxon>
    </lineage>
</organism>
<dbReference type="EMBL" id="KI894033">
    <property type="protein sequence ID" value="OBR84019.1"/>
    <property type="molecule type" value="Genomic_DNA"/>
</dbReference>
<dbReference type="RefSeq" id="XP_018261861.1">
    <property type="nucleotide sequence ID" value="XM_018409588.1"/>
</dbReference>
<dbReference type="VEuPathDB" id="FungiDB:I303_06306"/>
<dbReference type="GeneID" id="28970005"/>
<evidence type="ECO:0000313" key="1">
    <source>
        <dbReference type="EMBL" id="OBR84019.1"/>
    </source>
</evidence>
<proteinExistence type="predicted"/>
<reference evidence="2" key="3">
    <citation type="submission" date="2024-02" db="EMBL/GenBank/DDBJ databases">
        <title>Comparative genomics of Cryptococcus and Kwoniella reveals pathogenesis evolution and contrasting modes of karyotype evolution via chromosome fusion or intercentromeric recombination.</title>
        <authorList>
            <person name="Coelho M.A."/>
            <person name="David-Palma M."/>
            <person name="Shea T."/>
            <person name="Bowers K."/>
            <person name="McGinley-Smith S."/>
            <person name="Mohammad A.W."/>
            <person name="Gnirke A."/>
            <person name="Yurkov A.M."/>
            <person name="Nowrousian M."/>
            <person name="Sun S."/>
            <person name="Cuomo C.A."/>
            <person name="Heitman J."/>
        </authorList>
    </citation>
    <scope>NUCLEOTIDE SEQUENCE</scope>
    <source>
        <strain evidence="2">CBS 10117</strain>
    </source>
</reference>
<evidence type="ECO:0000313" key="2">
    <source>
        <dbReference type="EMBL" id="WWC63682.1"/>
    </source>
</evidence>
<accession>A0A1A6A1U3</accession>
<dbReference type="EMBL" id="CP144536">
    <property type="protein sequence ID" value="WWC63682.1"/>
    <property type="molecule type" value="Genomic_DNA"/>
</dbReference>
<reference evidence="1" key="1">
    <citation type="submission" date="2013-07" db="EMBL/GenBank/DDBJ databases">
        <title>The Genome Sequence of Cryptococcus dejecticola CBS10117.</title>
        <authorList>
            <consortium name="The Broad Institute Genome Sequencing Platform"/>
            <person name="Cuomo C."/>
            <person name="Litvintseva A."/>
            <person name="Chen Y."/>
            <person name="Heitman J."/>
            <person name="Sun S."/>
            <person name="Springer D."/>
            <person name="Dromer F."/>
            <person name="Young S.K."/>
            <person name="Zeng Q."/>
            <person name="Gargeya S."/>
            <person name="Fitzgerald M."/>
            <person name="Abouelleil A."/>
            <person name="Alvarado L."/>
            <person name="Berlin A.M."/>
            <person name="Chapman S.B."/>
            <person name="Dewar J."/>
            <person name="Goldberg J."/>
            <person name="Griggs A."/>
            <person name="Gujja S."/>
            <person name="Hansen M."/>
            <person name="Howarth C."/>
            <person name="Imamovic A."/>
            <person name="Larimer J."/>
            <person name="McCowan C."/>
            <person name="Murphy C."/>
            <person name="Pearson M."/>
            <person name="Priest M."/>
            <person name="Roberts A."/>
            <person name="Saif S."/>
            <person name="Shea T."/>
            <person name="Sykes S."/>
            <person name="Wortman J."/>
            <person name="Nusbaum C."/>
            <person name="Birren B."/>
        </authorList>
    </citation>
    <scope>NUCLEOTIDE SEQUENCE [LARGE SCALE GENOMIC DNA]</scope>
    <source>
        <strain evidence="1">CBS 10117</strain>
    </source>
</reference>
<dbReference type="STRING" id="1296121.A0A1A6A1U3"/>
<dbReference type="Proteomes" id="UP000078595">
    <property type="component" value="Chromosome 7"/>
</dbReference>
<dbReference type="KEGG" id="kdj:28970005"/>
<evidence type="ECO:0000313" key="3">
    <source>
        <dbReference type="Proteomes" id="UP000078595"/>
    </source>
</evidence>
<reference evidence="2" key="2">
    <citation type="submission" date="2013-07" db="EMBL/GenBank/DDBJ databases">
        <authorList>
            <consortium name="The Broad Institute Genome Sequencing Platform"/>
            <person name="Cuomo C."/>
            <person name="Litvintseva A."/>
            <person name="Chen Y."/>
            <person name="Heitman J."/>
            <person name="Sun S."/>
            <person name="Springer D."/>
            <person name="Dromer F."/>
            <person name="Young S.K."/>
            <person name="Zeng Q."/>
            <person name="Gargeya S."/>
            <person name="Fitzgerald M."/>
            <person name="Abouelleil A."/>
            <person name="Alvarado L."/>
            <person name="Berlin A.M."/>
            <person name="Chapman S.B."/>
            <person name="Dewar J."/>
            <person name="Goldberg J."/>
            <person name="Griggs A."/>
            <person name="Gujja S."/>
            <person name="Hansen M."/>
            <person name="Howarth C."/>
            <person name="Imamovic A."/>
            <person name="Larimer J."/>
            <person name="McCowan C."/>
            <person name="Murphy C."/>
            <person name="Pearson M."/>
            <person name="Priest M."/>
            <person name="Roberts A."/>
            <person name="Saif S."/>
            <person name="Shea T."/>
            <person name="Sykes S."/>
            <person name="Wortman J."/>
            <person name="Nusbaum C."/>
            <person name="Birren B."/>
        </authorList>
    </citation>
    <scope>NUCLEOTIDE SEQUENCE</scope>
    <source>
        <strain evidence="2">CBS 10117</strain>
    </source>
</reference>
<protein>
    <submittedName>
        <fullName evidence="1">Uncharacterized protein</fullName>
    </submittedName>
</protein>
<dbReference type="AlphaFoldDB" id="A0A1A6A1U3"/>
<gene>
    <name evidence="1" type="ORF">I303_06306</name>
    <name evidence="2" type="ORF">I303_106287</name>
</gene>